<comment type="caution">
    <text evidence="12">The sequence shown here is derived from an EMBL/GenBank/DDBJ whole genome shotgun (WGS) entry which is preliminary data.</text>
</comment>
<dbReference type="EMBL" id="MBDO02000011">
    <property type="protein sequence ID" value="RLN68650.1"/>
    <property type="molecule type" value="Genomic_DNA"/>
</dbReference>
<evidence type="ECO:0000313" key="13">
    <source>
        <dbReference type="Proteomes" id="UP000277300"/>
    </source>
</evidence>
<keyword evidence="6" id="KW-0732">Signal</keyword>
<evidence type="ECO:0000256" key="4">
    <source>
        <dbReference type="ARBA" id="ARBA00022651"/>
    </source>
</evidence>
<dbReference type="AlphaFoldDB" id="A0A3F2S384"/>
<evidence type="ECO:0000313" key="12">
    <source>
        <dbReference type="EMBL" id="RLN68650.1"/>
    </source>
</evidence>
<keyword evidence="3" id="KW-0719">Serine esterase</keyword>
<name>A0A3F2S384_9STRA</name>
<dbReference type="PANTHER" id="PTHR33938">
    <property type="entry name" value="FERULOYL ESTERASE B-RELATED"/>
    <property type="match status" value="1"/>
</dbReference>
<dbReference type="PANTHER" id="PTHR33938:SF15">
    <property type="entry name" value="FERULOYL ESTERASE B-RELATED"/>
    <property type="match status" value="1"/>
</dbReference>
<proteinExistence type="inferred from homology"/>
<keyword evidence="8" id="KW-0106">Calcium</keyword>
<evidence type="ECO:0000256" key="3">
    <source>
        <dbReference type="ARBA" id="ARBA00022487"/>
    </source>
</evidence>
<dbReference type="OrthoDB" id="3039123at2759"/>
<feature type="compositionally biased region" description="Low complexity" evidence="11">
    <location>
        <begin position="614"/>
        <end position="627"/>
    </location>
</feature>
<keyword evidence="9" id="KW-1015">Disulfide bond</keyword>
<evidence type="ECO:0000256" key="6">
    <source>
        <dbReference type="ARBA" id="ARBA00022729"/>
    </source>
</evidence>
<feature type="region of interest" description="Disordered" evidence="11">
    <location>
        <begin position="610"/>
        <end position="650"/>
    </location>
</feature>
<reference evidence="12 13" key="1">
    <citation type="submission" date="2018-07" db="EMBL/GenBank/DDBJ databases">
        <title>Genome sequencing of oomycete isolates from Chile give support for New Zealand origin for Phytophthora kernoviae and make available the first Nothophytophthora sp. genome.</title>
        <authorList>
            <person name="Studholme D.J."/>
            <person name="Sanfuentes E."/>
            <person name="Panda P."/>
            <person name="Hill R."/>
            <person name="Sambles C."/>
            <person name="Grant M."/>
            <person name="Williams N.M."/>
            <person name="Mcdougal R.L."/>
        </authorList>
    </citation>
    <scope>NUCLEOTIDE SEQUENCE [LARGE SCALE GENOMIC DNA]</scope>
    <source>
        <strain evidence="12">Chile6</strain>
    </source>
</reference>
<protein>
    <recommendedName>
        <fullName evidence="2">feruloyl esterase</fullName>
        <ecNumber evidence="2">3.1.1.73</ecNumber>
    </recommendedName>
</protein>
<dbReference type="SUPFAM" id="SSF53474">
    <property type="entry name" value="alpha/beta-Hydrolases"/>
    <property type="match status" value="1"/>
</dbReference>
<evidence type="ECO:0000256" key="11">
    <source>
        <dbReference type="SAM" id="MobiDB-lite"/>
    </source>
</evidence>
<evidence type="ECO:0000256" key="8">
    <source>
        <dbReference type="ARBA" id="ARBA00022837"/>
    </source>
</evidence>
<comment type="catalytic activity">
    <reaction evidence="10">
        <text>feruloyl-polysaccharide + H2O = ferulate + polysaccharide.</text>
        <dbReference type="EC" id="3.1.1.73"/>
    </reaction>
</comment>
<dbReference type="GO" id="GO:0030600">
    <property type="term" value="F:feruloyl esterase activity"/>
    <property type="evidence" value="ECO:0007669"/>
    <property type="project" value="UniProtKB-EC"/>
</dbReference>
<dbReference type="EC" id="3.1.1.73" evidence="2"/>
<evidence type="ECO:0000256" key="2">
    <source>
        <dbReference type="ARBA" id="ARBA00013091"/>
    </source>
</evidence>
<evidence type="ECO:0000256" key="7">
    <source>
        <dbReference type="ARBA" id="ARBA00022801"/>
    </source>
</evidence>
<keyword evidence="4" id="KW-0624">Polysaccharide degradation</keyword>
<comment type="similarity">
    <text evidence="1">Belongs to the tannase family.</text>
</comment>
<dbReference type="InterPro" id="IPR011118">
    <property type="entry name" value="Tannase/feruloyl_esterase"/>
</dbReference>
<keyword evidence="4" id="KW-0119">Carbohydrate metabolism</keyword>
<evidence type="ECO:0000256" key="9">
    <source>
        <dbReference type="ARBA" id="ARBA00023157"/>
    </source>
</evidence>
<dbReference type="GO" id="GO:0045493">
    <property type="term" value="P:xylan catabolic process"/>
    <property type="evidence" value="ECO:0007669"/>
    <property type="project" value="UniProtKB-KW"/>
</dbReference>
<dbReference type="Proteomes" id="UP000277300">
    <property type="component" value="Unassembled WGS sequence"/>
</dbReference>
<dbReference type="Pfam" id="PF07519">
    <property type="entry name" value="Tannase"/>
    <property type="match status" value="1"/>
</dbReference>
<evidence type="ECO:0000256" key="1">
    <source>
        <dbReference type="ARBA" id="ARBA00006249"/>
    </source>
</evidence>
<feature type="compositionally biased region" description="Low complexity" evidence="11">
    <location>
        <begin position="637"/>
        <end position="650"/>
    </location>
</feature>
<dbReference type="GO" id="GO:0046872">
    <property type="term" value="F:metal ion binding"/>
    <property type="evidence" value="ECO:0007669"/>
    <property type="project" value="UniProtKB-KW"/>
</dbReference>
<keyword evidence="4" id="KW-0858">Xylan degradation</keyword>
<organism evidence="12 13">
    <name type="scientific">Phytophthora kernoviae</name>
    <dbReference type="NCBI Taxonomy" id="325452"/>
    <lineage>
        <taxon>Eukaryota</taxon>
        <taxon>Sar</taxon>
        <taxon>Stramenopiles</taxon>
        <taxon>Oomycota</taxon>
        <taxon>Peronosporomycetes</taxon>
        <taxon>Peronosporales</taxon>
        <taxon>Peronosporaceae</taxon>
        <taxon>Phytophthora</taxon>
    </lineage>
</organism>
<evidence type="ECO:0000256" key="5">
    <source>
        <dbReference type="ARBA" id="ARBA00022723"/>
    </source>
</evidence>
<dbReference type="InterPro" id="IPR029058">
    <property type="entry name" value="AB_hydrolase_fold"/>
</dbReference>
<keyword evidence="7" id="KW-0378">Hydrolase</keyword>
<accession>A0A3F2S384</accession>
<keyword evidence="5" id="KW-0479">Metal-binding</keyword>
<sequence>MAAQPCYQYSIFNIGKGGANDAVPCLQQLDVCYSLCDLLCETSTASKQDQNCWKGGGIHSLSKAIPQFARSNAVSCIQAEEVHNRVTMKLHRWSPVSLVLAAITAAFATAIDFKTGLNSETTTEETEASFTKQSSPVQQTSSDSAVSLAAVEPVAACSDLLAVDLTAIGGSGSNITAAEEIDSDGITYCSVTGEYPPAVGWQVMLPLANWTQRYMQVGCGGLCGNINLQPGAADGSAEVSNGEFVLASTDMAGGSDGEFGLDEDKRVAFAYLAVHQTAQTSKKLIKAFYGQEAAYSYFNGCSDGGREAVMEAIRYPNDFDGIIAGAPAMLFTFQNSFHHGWLSVSNTNDDGNRVIVANRVSILHDAVIEACDALDGIEDGLLSDPRLCDFDPSTIECAKDATDNSTCLTTAEVEAVIKFYAGPVDADSGKHLTVGEEQFGSELAWSGVFVSDSYTGDIMSTNTALAAIKYLIFEEYPGDNYALSDFNFANSTINLLRPRHPVLDAVSPDLSKFYDAGGKLILWHGWADPHISPRTTIAYHEALQAEMGEDVVEEFERLYLLPGVYHCGNGEGPSAIDLVTPMLEWVESDMAPNALQTSTASEIGASEFGQWHKSSSGSMNLPSGSNPIELPTRNLQTEASSSGSTASPATRPVYPYPALAKYKGTGDVNDAANFEKGEALYTNKTGYWLGKDFFSAYS</sequence>
<evidence type="ECO:0000256" key="10">
    <source>
        <dbReference type="ARBA" id="ARBA00034075"/>
    </source>
</evidence>
<gene>
    <name evidence="12" type="ORF">BBP00_00000898</name>
</gene>